<accession>A0A931GZ12</accession>
<organism evidence="2 3">
    <name type="scientific">Panacibacter microcysteis</name>
    <dbReference type="NCBI Taxonomy" id="2793269"/>
    <lineage>
        <taxon>Bacteria</taxon>
        <taxon>Pseudomonadati</taxon>
        <taxon>Bacteroidota</taxon>
        <taxon>Chitinophagia</taxon>
        <taxon>Chitinophagales</taxon>
        <taxon>Chitinophagaceae</taxon>
        <taxon>Panacibacter</taxon>
    </lineage>
</organism>
<dbReference type="EMBL" id="JADWYR010000002">
    <property type="protein sequence ID" value="MBG9377972.1"/>
    <property type="molecule type" value="Genomic_DNA"/>
</dbReference>
<sequence>MDQQKVQLRKLRDFGENFSDTFQFIRQEFKPLMLSFILVSGVFMLVTAIVSGLYQKTAFGFLDQLETGVFTPRTFSDTFNSVYLLMILFSMLSIIAMQTVAAIYMKHRERFGESPSMQDVWSGFTRFFPKVFFYAIPVYLLIIIGFFFCILPGIYLAIVFTPFVFVVVDEERSFGDAFSRCFDIIKENFWISLGIYFVAYLIYAVFAGVIGVFVGLFAGVGSYFTTRELSTTAAWVMSVLNVVQYIFYVIFFVSVGLHYYNLVEAKDGTGLAKRLEGLGGNSNVNDNIEEQY</sequence>
<evidence type="ECO:0000313" key="3">
    <source>
        <dbReference type="Proteomes" id="UP000628448"/>
    </source>
</evidence>
<feature type="transmembrane region" description="Helical" evidence="1">
    <location>
        <begin position="232"/>
        <end position="260"/>
    </location>
</feature>
<keyword evidence="1" id="KW-0472">Membrane</keyword>
<proteinExistence type="predicted"/>
<dbReference type="Proteomes" id="UP000628448">
    <property type="component" value="Unassembled WGS sequence"/>
</dbReference>
<feature type="transmembrane region" description="Helical" evidence="1">
    <location>
        <begin position="131"/>
        <end position="158"/>
    </location>
</feature>
<evidence type="ECO:0000256" key="1">
    <source>
        <dbReference type="SAM" id="Phobius"/>
    </source>
</evidence>
<comment type="caution">
    <text evidence="2">The sequence shown here is derived from an EMBL/GenBank/DDBJ whole genome shotgun (WGS) entry which is preliminary data.</text>
</comment>
<evidence type="ECO:0000313" key="2">
    <source>
        <dbReference type="EMBL" id="MBG9377972.1"/>
    </source>
</evidence>
<name>A0A931GZ12_9BACT</name>
<reference evidence="2" key="1">
    <citation type="submission" date="2020-11" db="EMBL/GenBank/DDBJ databases">
        <title>Bacterial whole genome sequence for Panacibacter sp. DH6.</title>
        <authorList>
            <person name="Le V."/>
            <person name="Ko S."/>
            <person name="Ahn C.-Y."/>
            <person name="Oh H.-M."/>
        </authorList>
    </citation>
    <scope>NUCLEOTIDE SEQUENCE</scope>
    <source>
        <strain evidence="2">DH6</strain>
    </source>
</reference>
<feature type="transmembrane region" description="Helical" evidence="1">
    <location>
        <begin position="82"/>
        <end position="104"/>
    </location>
</feature>
<protein>
    <recommendedName>
        <fullName evidence="4">Glycerophosphoryl diester phosphodiesterase membrane domain-containing protein</fullName>
    </recommendedName>
</protein>
<dbReference type="RefSeq" id="WP_196992031.1">
    <property type="nucleotide sequence ID" value="NZ_JADWYR010000002.1"/>
</dbReference>
<dbReference type="AlphaFoldDB" id="A0A931GZ12"/>
<keyword evidence="1" id="KW-1133">Transmembrane helix</keyword>
<keyword evidence="1" id="KW-0812">Transmembrane</keyword>
<evidence type="ECO:0008006" key="4">
    <source>
        <dbReference type="Google" id="ProtNLM"/>
    </source>
</evidence>
<feature type="transmembrane region" description="Helical" evidence="1">
    <location>
        <begin position="32"/>
        <end position="54"/>
    </location>
</feature>
<keyword evidence="3" id="KW-1185">Reference proteome</keyword>
<gene>
    <name evidence="2" type="ORF">I5907_17165</name>
</gene>
<feature type="transmembrane region" description="Helical" evidence="1">
    <location>
        <begin position="195"/>
        <end position="220"/>
    </location>
</feature>